<dbReference type="Proteomes" id="UP000245919">
    <property type="component" value="Chromosome"/>
</dbReference>
<name>A0A0V8BIV3_LACLL</name>
<dbReference type="InterPro" id="IPR036388">
    <property type="entry name" value="WH-like_DNA-bd_sf"/>
</dbReference>
<dbReference type="InterPro" id="IPR005471">
    <property type="entry name" value="Tscrpt_reg_IclR_N"/>
</dbReference>
<dbReference type="Pfam" id="PF12802">
    <property type="entry name" value="MarR_2"/>
    <property type="match status" value="1"/>
</dbReference>
<dbReference type="SMART" id="SM00347">
    <property type="entry name" value="HTH_MARR"/>
    <property type="match status" value="1"/>
</dbReference>
<dbReference type="AlphaFoldDB" id="A0A0V8BIV3"/>
<protein>
    <submittedName>
        <fullName evidence="2">MarR family transcriptional regulator</fullName>
    </submittedName>
</protein>
<dbReference type="SUPFAM" id="SSF46785">
    <property type="entry name" value="Winged helix' DNA-binding domain"/>
    <property type="match status" value="1"/>
</dbReference>
<dbReference type="InterPro" id="IPR001845">
    <property type="entry name" value="HTH_ArsR_DNA-bd_dom"/>
</dbReference>
<evidence type="ECO:0000313" key="3">
    <source>
        <dbReference type="Proteomes" id="UP000245919"/>
    </source>
</evidence>
<evidence type="ECO:0000313" key="2">
    <source>
        <dbReference type="EMBL" id="AWN65822.1"/>
    </source>
</evidence>
<dbReference type="SMART" id="SM00346">
    <property type="entry name" value="HTH_ICLR"/>
    <property type="match status" value="1"/>
</dbReference>
<dbReference type="InterPro" id="IPR036390">
    <property type="entry name" value="WH_DNA-bd_sf"/>
</dbReference>
<dbReference type="InterPro" id="IPR000835">
    <property type="entry name" value="HTH_MarR-typ"/>
</dbReference>
<dbReference type="Gene3D" id="1.10.10.10">
    <property type="entry name" value="Winged helix-like DNA-binding domain superfamily/Winged helix DNA-binding domain"/>
    <property type="match status" value="1"/>
</dbReference>
<dbReference type="GO" id="GO:0003677">
    <property type="term" value="F:DNA binding"/>
    <property type="evidence" value="ECO:0007669"/>
    <property type="project" value="InterPro"/>
</dbReference>
<sequence length="140" mass="16338">MHKFYNECAYFTAARYFRKVEQITNRIFEPTGLAPAYAYILLYLEDYPKSSITKIAEDLGYERTSVSRMLNFLQERGLVVFETSGRKKLFHLSSNSSEVLETANDCLSQLKKLTDKELGNKKVEMTSLLTENYWRLNTHD</sequence>
<dbReference type="EMBL" id="CP028160">
    <property type="protein sequence ID" value="AWN65822.1"/>
    <property type="molecule type" value="Genomic_DNA"/>
</dbReference>
<feature type="domain" description="HTH arsR-type" evidence="1">
    <location>
        <begin position="12"/>
        <end position="111"/>
    </location>
</feature>
<dbReference type="GO" id="GO:0003700">
    <property type="term" value="F:DNA-binding transcription factor activity"/>
    <property type="evidence" value="ECO:0007669"/>
    <property type="project" value="InterPro"/>
</dbReference>
<evidence type="ECO:0000259" key="1">
    <source>
        <dbReference type="PROSITE" id="PS50987"/>
    </source>
</evidence>
<proteinExistence type="predicted"/>
<dbReference type="RefSeq" id="WP_058218301.1">
    <property type="nucleotide sequence ID" value="NZ_CP028160.1"/>
</dbReference>
<dbReference type="PROSITE" id="PS50987">
    <property type="entry name" value="HTH_ARSR_2"/>
    <property type="match status" value="1"/>
</dbReference>
<gene>
    <name evidence="2" type="ORF">LL14B4_06385</name>
</gene>
<reference evidence="2 3" key="1">
    <citation type="submission" date="2018-03" db="EMBL/GenBank/DDBJ databases">
        <title>Genome sequence of Lactococcus lactis strain 14B4 from almond drupe.</title>
        <authorList>
            <person name="Tran T.D."/>
            <person name="McGarvey J.A."/>
            <person name="Huynh S."/>
            <person name="Parker C.T."/>
        </authorList>
    </citation>
    <scope>NUCLEOTIDE SEQUENCE [LARGE SCALE GENOMIC DNA]</scope>
    <source>
        <strain evidence="2 3">14B4</strain>
    </source>
</reference>
<dbReference type="GeneID" id="89633411"/>
<organism evidence="2 3">
    <name type="scientific">Lactococcus lactis subsp. lactis</name>
    <name type="common">Streptococcus lactis</name>
    <dbReference type="NCBI Taxonomy" id="1360"/>
    <lineage>
        <taxon>Bacteria</taxon>
        <taxon>Bacillati</taxon>
        <taxon>Bacillota</taxon>
        <taxon>Bacilli</taxon>
        <taxon>Lactobacillales</taxon>
        <taxon>Streptococcaceae</taxon>
        <taxon>Lactococcus</taxon>
    </lineage>
</organism>
<accession>A0A0V8BIV3</accession>